<dbReference type="GeneID" id="26640130"/>
<name>A0A0K0KWU1_9CAUD</name>
<accession>A0A0K0KWU1</accession>
<dbReference type="Proteomes" id="UP000207741">
    <property type="component" value="Segment"/>
</dbReference>
<reference evidence="2" key="1">
    <citation type="submission" date="2014-08" db="EMBL/GenBank/DDBJ databases">
        <authorList>
            <person name="Edwards T."/>
        </authorList>
    </citation>
    <scope>NUCLEOTIDE SEQUENCE [LARGE SCALE GENOMIC DNA]</scope>
</reference>
<keyword evidence="2" id="KW-1185">Reference proteome</keyword>
<proteinExistence type="predicted"/>
<dbReference type="RefSeq" id="YP_009213586.1">
    <property type="nucleotide sequence ID" value="NC_028955.1"/>
</dbReference>
<protein>
    <submittedName>
        <fullName evidence="1">Uncharacterized protein</fullName>
    </submittedName>
</protein>
<evidence type="ECO:0000313" key="1">
    <source>
        <dbReference type="EMBL" id="AIR93619.1"/>
    </source>
</evidence>
<sequence>MLTGQNLIQTIQDNSDLNKSDLLKVTGYTSVRKDGSLKLNFTAFYQALIDAN</sequence>
<dbReference type="KEGG" id="vg:26640130"/>
<organism evidence="1 2">
    <name type="scientific">Prochlorococcus phage P-TIM68</name>
    <dbReference type="NCBI Taxonomy" id="1542477"/>
    <lineage>
        <taxon>Viruses</taxon>
        <taxon>Duplodnaviria</taxon>
        <taxon>Heunggongvirae</taxon>
        <taxon>Uroviricota</taxon>
        <taxon>Caudoviricetes</taxon>
        <taxon>Pantevenvirales</taxon>
        <taxon>Kyanoviridae</taxon>
        <taxon>Haifavirus</taxon>
        <taxon>Haifavirus tim68</taxon>
    </lineage>
</organism>
<dbReference type="EMBL" id="KM359505">
    <property type="protein sequence ID" value="AIR93619.1"/>
    <property type="molecule type" value="Genomic_DNA"/>
</dbReference>
<evidence type="ECO:0000313" key="2">
    <source>
        <dbReference type="Proteomes" id="UP000207741"/>
    </source>
</evidence>